<protein>
    <submittedName>
        <fullName evidence="1">Unnamed protein product</fullName>
    </submittedName>
</protein>
<reference evidence="1" key="1">
    <citation type="submission" date="2023-04" db="EMBL/GenBank/DDBJ databases">
        <title>Ambrosiozyma monospora NBRC 10751.</title>
        <authorList>
            <person name="Ichikawa N."/>
            <person name="Sato H."/>
            <person name="Tonouchi N."/>
        </authorList>
    </citation>
    <scope>NUCLEOTIDE SEQUENCE</scope>
    <source>
        <strain evidence="1">NBRC 10751</strain>
    </source>
</reference>
<evidence type="ECO:0000313" key="2">
    <source>
        <dbReference type="Proteomes" id="UP001165064"/>
    </source>
</evidence>
<sequence>MLSRRKKSIRPEYEIDYPTANRIFTKDYNKIKGKIELTVLEKIKGVVSIDIGFRGLCIVKYTISRQKNKKFKGGDDRLEKTRSKDKEVTELFFEKHTVFESLETSGKNSQSLPPGKHFTFPLTFEFKDEKLPSSCEKFGTDYDGKSKGYTTISYQIFIRVNYLSDVFKKLSFFEYVVHVDYQGCSNVPFTPLPPKTIPVEHTFQSKLKRLIPDESTGTLVPNPVTSAHRNSRFLRRFFDDNLKKENADKYFSDVKLYISLTVPQVFNLMGSLADLPVSIEFPDVHGPNKLEPDFAYKGEKE</sequence>
<accession>A0ACB5SV70</accession>
<keyword evidence="2" id="KW-1185">Reference proteome</keyword>
<comment type="caution">
    <text evidence="1">The sequence shown here is derived from an EMBL/GenBank/DDBJ whole genome shotgun (WGS) entry which is preliminary data.</text>
</comment>
<organism evidence="1 2">
    <name type="scientific">Ambrosiozyma monospora</name>
    <name type="common">Yeast</name>
    <name type="synonym">Endomycopsis monosporus</name>
    <dbReference type="NCBI Taxonomy" id="43982"/>
    <lineage>
        <taxon>Eukaryota</taxon>
        <taxon>Fungi</taxon>
        <taxon>Dikarya</taxon>
        <taxon>Ascomycota</taxon>
        <taxon>Saccharomycotina</taxon>
        <taxon>Pichiomycetes</taxon>
        <taxon>Pichiales</taxon>
        <taxon>Pichiaceae</taxon>
        <taxon>Ambrosiozyma</taxon>
    </lineage>
</organism>
<name>A0ACB5SV70_AMBMO</name>
<proteinExistence type="predicted"/>
<gene>
    <name evidence="1" type="ORF">Amon02_000162100</name>
</gene>
<dbReference type="EMBL" id="BSXS01000813">
    <property type="protein sequence ID" value="GME74023.1"/>
    <property type="molecule type" value="Genomic_DNA"/>
</dbReference>
<dbReference type="Proteomes" id="UP001165064">
    <property type="component" value="Unassembled WGS sequence"/>
</dbReference>
<evidence type="ECO:0000313" key="1">
    <source>
        <dbReference type="EMBL" id="GME74023.1"/>
    </source>
</evidence>